<dbReference type="EMBL" id="JBFTWV010000020">
    <property type="protein sequence ID" value="KAL2797307.1"/>
    <property type="molecule type" value="Genomic_DNA"/>
</dbReference>
<reference evidence="2 3" key="1">
    <citation type="submission" date="2024-07" db="EMBL/GenBank/DDBJ databases">
        <title>Section-level genome sequencing and comparative genomics of Aspergillus sections Usti and Cavernicolus.</title>
        <authorList>
            <consortium name="Lawrence Berkeley National Laboratory"/>
            <person name="Nybo J.L."/>
            <person name="Vesth T.C."/>
            <person name="Theobald S."/>
            <person name="Frisvad J.C."/>
            <person name="Larsen T.O."/>
            <person name="Kjaerboelling I."/>
            <person name="Rothschild-Mancinelli K."/>
            <person name="Lyhne E.K."/>
            <person name="Kogle M.E."/>
            <person name="Barry K."/>
            <person name="Clum A."/>
            <person name="Na H."/>
            <person name="Ledsgaard L."/>
            <person name="Lin J."/>
            <person name="Lipzen A."/>
            <person name="Kuo A."/>
            <person name="Riley R."/>
            <person name="Mondo S."/>
            <person name="Labutti K."/>
            <person name="Haridas S."/>
            <person name="Pangalinan J."/>
            <person name="Salamov A.A."/>
            <person name="Simmons B.A."/>
            <person name="Magnuson J.K."/>
            <person name="Chen J."/>
            <person name="Drula E."/>
            <person name="Henrissat B."/>
            <person name="Wiebenga A."/>
            <person name="Lubbers R.J."/>
            <person name="Gomes A.C."/>
            <person name="Makela M.R."/>
            <person name="Stajich J."/>
            <person name="Grigoriev I.V."/>
            <person name="Mortensen U.H."/>
            <person name="De Vries R.P."/>
            <person name="Baker S.E."/>
            <person name="Andersen M.R."/>
        </authorList>
    </citation>
    <scope>NUCLEOTIDE SEQUENCE [LARGE SCALE GENOMIC DNA]</scope>
    <source>
        <strain evidence="2 3">CBS 209.92</strain>
    </source>
</reference>
<evidence type="ECO:0000313" key="2">
    <source>
        <dbReference type="EMBL" id="KAL2797307.1"/>
    </source>
</evidence>
<evidence type="ECO:0000313" key="3">
    <source>
        <dbReference type="Proteomes" id="UP001610563"/>
    </source>
</evidence>
<dbReference type="Proteomes" id="UP001610563">
    <property type="component" value="Unassembled WGS sequence"/>
</dbReference>
<gene>
    <name evidence="2" type="ORF">BJX66DRAFT_298093</name>
</gene>
<dbReference type="Gene3D" id="3.90.70.10">
    <property type="entry name" value="Cysteine proteinases"/>
    <property type="match status" value="1"/>
</dbReference>
<keyword evidence="3" id="KW-1185">Reference proteome</keyword>
<protein>
    <submittedName>
        <fullName evidence="2">NlpC/p60-like transpeptidase-domain-containing protein</fullName>
    </submittedName>
</protein>
<sequence length="320" mass="35138">MSMLSYTGSGPYCYAHSLYMILQALSPDLRSIPSSGFIECLTTMPFGKLFIHLNTGPVSFFSNPYTHPDEGLRMAIDTLGWKGTEHRGGDAETALSALRGALRDGGPVLAGPLNMGHLTYSPGHKQLNGADHFVVVLGIDDKNGTILLHDPAGYPAVHIPTEDFIEAWRAEGVEYNEQPFVFRSHFHQVKDVSRKDMIKRTLGTLRDQIKKNIMVVPNSVGGVPALQRTQEAVKNGVPSVVNELAPFTFPLAARRYLDARDFLIEGGLEDAAEVMERQALMAGKAQYPATQRNWTGVALVLEGFMELEHQLMNALEGFGN</sequence>
<accession>A0ABR4GE34</accession>
<dbReference type="InterPro" id="IPR026935">
    <property type="entry name" value="BtrH_N"/>
</dbReference>
<comment type="caution">
    <text evidence="2">The sequence shown here is derived from an EMBL/GenBank/DDBJ whole genome shotgun (WGS) entry which is preliminary data.</text>
</comment>
<name>A0ABR4GE34_9EURO</name>
<evidence type="ECO:0000259" key="1">
    <source>
        <dbReference type="Pfam" id="PF14399"/>
    </source>
</evidence>
<dbReference type="Pfam" id="PF14399">
    <property type="entry name" value="BtrH_N"/>
    <property type="match status" value="1"/>
</dbReference>
<organism evidence="2 3">
    <name type="scientific">Aspergillus keveii</name>
    <dbReference type="NCBI Taxonomy" id="714993"/>
    <lineage>
        <taxon>Eukaryota</taxon>
        <taxon>Fungi</taxon>
        <taxon>Dikarya</taxon>
        <taxon>Ascomycota</taxon>
        <taxon>Pezizomycotina</taxon>
        <taxon>Eurotiomycetes</taxon>
        <taxon>Eurotiomycetidae</taxon>
        <taxon>Eurotiales</taxon>
        <taxon>Aspergillaceae</taxon>
        <taxon>Aspergillus</taxon>
        <taxon>Aspergillus subgen. Nidulantes</taxon>
    </lineage>
</organism>
<proteinExistence type="predicted"/>
<feature type="domain" description="Butirosin biosynthesis protein H N-terminal" evidence="1">
    <location>
        <begin position="64"/>
        <end position="151"/>
    </location>
</feature>